<dbReference type="EMBL" id="JW861749">
    <property type="protein sequence ID" value="AFO94266.1"/>
    <property type="molecule type" value="mRNA"/>
</dbReference>
<dbReference type="Pfam" id="PF01326">
    <property type="entry name" value="PPDK_N"/>
    <property type="match status" value="1"/>
</dbReference>
<dbReference type="InterPro" id="IPR051549">
    <property type="entry name" value="PEP_Utilizing_Enz"/>
</dbReference>
<dbReference type="InterPro" id="IPR008279">
    <property type="entry name" value="PEP-util_enz_mobile_dom"/>
</dbReference>
<evidence type="ECO:0000259" key="3">
    <source>
        <dbReference type="Pfam" id="PF01326"/>
    </source>
</evidence>
<proteinExistence type="evidence at transcript level"/>
<dbReference type="InterPro" id="IPR013815">
    <property type="entry name" value="ATP_grasp_subdomain_1"/>
</dbReference>
<dbReference type="GO" id="GO:0016301">
    <property type="term" value="F:kinase activity"/>
    <property type="evidence" value="ECO:0007669"/>
    <property type="project" value="InterPro"/>
</dbReference>
<dbReference type="InterPro" id="IPR002192">
    <property type="entry name" value="PPDK_AMP/ATP-bd"/>
</dbReference>
<protein>
    <recommendedName>
        <fullName evidence="5">Phosphoenolpyruvate synthase</fullName>
    </recommendedName>
</protein>
<dbReference type="Gene3D" id="3.50.30.10">
    <property type="entry name" value="Phosphohistidine domain"/>
    <property type="match status" value="1"/>
</dbReference>
<organism evidence="4">
    <name type="scientific">Callorhinchus milii</name>
    <name type="common">Ghost shark</name>
    <dbReference type="NCBI Taxonomy" id="7868"/>
    <lineage>
        <taxon>Eukaryota</taxon>
        <taxon>Metazoa</taxon>
        <taxon>Chordata</taxon>
        <taxon>Craniata</taxon>
        <taxon>Vertebrata</taxon>
        <taxon>Chondrichthyes</taxon>
        <taxon>Holocephali</taxon>
        <taxon>Chimaeriformes</taxon>
        <taxon>Callorhinchidae</taxon>
        <taxon>Callorhinchus</taxon>
    </lineage>
</organism>
<accession>V9K949</accession>
<dbReference type="SUPFAM" id="SSF52009">
    <property type="entry name" value="Phosphohistidine domain"/>
    <property type="match status" value="1"/>
</dbReference>
<feature type="domain" description="PEP-utilising enzyme mobile" evidence="2">
    <location>
        <begin position="1207"/>
        <end position="1278"/>
    </location>
</feature>
<evidence type="ECO:0000259" key="2">
    <source>
        <dbReference type="Pfam" id="PF00391"/>
    </source>
</evidence>
<dbReference type="PANTHER" id="PTHR43615">
    <property type="entry name" value="PHOSPHOENOLPYRUVATE SYNTHASE-RELATED"/>
    <property type="match status" value="1"/>
</dbReference>
<dbReference type="Gene3D" id="3.30.470.20">
    <property type="entry name" value="ATP-grasp fold, B domain"/>
    <property type="match status" value="1"/>
</dbReference>
<dbReference type="InterPro" id="IPR036637">
    <property type="entry name" value="Phosphohistidine_dom_sf"/>
</dbReference>
<evidence type="ECO:0000313" key="4">
    <source>
        <dbReference type="EMBL" id="AFO94266.1"/>
    </source>
</evidence>
<reference evidence="4" key="1">
    <citation type="journal article" date="2014" name="Nature">
        <title>Elephant shark genome provides unique insights into gnathostome evolution.</title>
        <authorList>
            <consortium name="International Elephant Shark Genome Sequencing Consortium"/>
            <person name="Venkatesh B."/>
            <person name="Lee A.P."/>
            <person name="Ravi V."/>
            <person name="Maurya A.K."/>
            <person name="Lian M.M."/>
            <person name="Swann J.B."/>
            <person name="Ohta Y."/>
            <person name="Flajnik M.F."/>
            <person name="Sutoh Y."/>
            <person name="Kasahara M."/>
            <person name="Hoon S."/>
            <person name="Gangu V."/>
            <person name="Roy S.W."/>
            <person name="Irimia M."/>
            <person name="Korzh V."/>
            <person name="Kondrychyn I."/>
            <person name="Lim Z.W."/>
            <person name="Tay B.H."/>
            <person name="Tohari S."/>
            <person name="Kong K.W."/>
            <person name="Ho S."/>
            <person name="Lorente-Galdos B."/>
            <person name="Quilez J."/>
            <person name="Marques-Bonet T."/>
            <person name="Raney B.J."/>
            <person name="Ingham P.W."/>
            <person name="Tay A."/>
            <person name="Hillier L.W."/>
            <person name="Minx P."/>
            <person name="Boehm T."/>
            <person name="Wilson R.K."/>
            <person name="Brenner S."/>
            <person name="Warren W.C."/>
        </authorList>
    </citation>
    <scope>NUCLEOTIDE SEQUENCE</scope>
    <source>
        <tissue evidence="4">Kidney</tissue>
    </source>
</reference>
<sequence length="1289" mass="143719">MGLVCRRREGFPTGDGIEGETGGLGKQLRSTIEDVECVQKFLNHPQAIDTVYFMGFTKTDKTFFVTRLCRRLNSLCEIWLFLRVEGIGCFEHPIHPDSTVSAESEKCWSGGGLRIDCLEAYRRWRISFNGFLRKGPYRSKWNEEEGDLLHVKLTFIWTSFSPVFNFDIDSHPSALAHAFAKEKWNKRLLDSLKVHHQQHTHYEQWGQYVGEVEIEGHERKELLLTGLRDHSYGIRVWADMYRYALFIVHFENGLSVNFTLVCIPATTTHLTVGYVLFPNGKKAGIDWSDISLADIADDEVIADMYRISFTADGKYFDLRVSIDKSACPVVYNGLTWEGRIHECMANYHLNLTIRGRGLVEFHFRNESGRQAPDFTAATRFREPVVVPAHCGFALAFSHPSCQSATVVGGKGAQLAQLTEMQKRFGNQFRVPEGLCVTITALEHQMKMNSSLQEAVEELDAVICTRKQGELQDLCRRCVELFKVTKLAPEIETAIHSCMSELQLLGAEEWFVVRSSATGEDTEDMSAAGQLSTELGLNGFGQITEGVQKCWASLYSFQAVQYRSQRGQPVPSTMGVVIQRMVPAEAAGVLFTCDPVNGHPGRMVINANYGLGESVVSGMTEPDSITLSRSVKGQCQIIRKDIGAKTHQLLQTDDWGILHEEISSSQDEPCCITDDVILRLSQIALRVEKAYGSSRDIEWAIKDANIYLLQARPITTLDIPSEFELMHEFDSALTSDFEWLTTCNIGEMMPGAVTPLTCSLLVRAIEYGIQDLTIKSGGKTCFAPYNSKAIAVCCTHLFINLTDLGSMYEQNNLITKKKISELALLGRELQELTIHDLALIHGASSLWKRILNSFTLLKYLFNAESRVKAILKNLETFQIPLANGAKEFYFNIDQLLPLFYEGWAASMALGSRSGIWSTIVTSILSNGKSMWTPKLLADVAKLYSTCPDILSADMPTLLEAVTEAIKKQGKTAEFVNMNAQTAVSWLLSQESGEAGQKFQNFLQKHGYRCLREAELREKSWASEPAKVIPAIQAALQSSKARSKKLALSPEEAIASIKSPITWLGKLILSWVLPKARKAVASRELSKSAAVQTNDKFKIAFCHLAQLMVQEGLLPDVDLLFFLSHLEIRKVLLYRSPALILRAQSRRRLLVKQMALQFEEINIGKPIPRNNSAIHVIGEGFTLRGMTISQGIVEGTAHVVKTTMETRCIQQGDILIITSTDVGWSPYFPLLGGLVTELGGLLSHGAVVAREYGLPCIVNCRNATNFFKSGDTVILNGSEGFVQKVVKKLQT</sequence>
<dbReference type="GO" id="GO:0005524">
    <property type="term" value="F:ATP binding"/>
    <property type="evidence" value="ECO:0007669"/>
    <property type="project" value="InterPro"/>
</dbReference>
<dbReference type="PANTHER" id="PTHR43615:SF1">
    <property type="entry name" value="PPDK_N DOMAIN-CONTAINING PROTEIN"/>
    <property type="match status" value="1"/>
</dbReference>
<dbReference type="Gene3D" id="3.30.1490.20">
    <property type="entry name" value="ATP-grasp fold, A domain"/>
    <property type="match status" value="1"/>
</dbReference>
<dbReference type="Pfam" id="PF00391">
    <property type="entry name" value="PEP-utilizers"/>
    <property type="match status" value="1"/>
</dbReference>
<feature type="domain" description="Pyruvate phosphate dikinase AMP/ATP-binding" evidence="3">
    <location>
        <begin position="406"/>
        <end position="717"/>
    </location>
</feature>
<evidence type="ECO:0000256" key="1">
    <source>
        <dbReference type="ARBA" id="ARBA00007837"/>
    </source>
</evidence>
<name>V9K949_CALMI</name>
<evidence type="ECO:0008006" key="5">
    <source>
        <dbReference type="Google" id="ProtNLM"/>
    </source>
</evidence>
<dbReference type="SUPFAM" id="SSF56059">
    <property type="entry name" value="Glutathione synthetase ATP-binding domain-like"/>
    <property type="match status" value="1"/>
</dbReference>
<comment type="similarity">
    <text evidence="1">Belongs to the PEP-utilizing enzyme family.</text>
</comment>